<dbReference type="NCBIfam" id="TIGR04057">
    <property type="entry name" value="SusC_RagA_signa"/>
    <property type="match status" value="1"/>
</dbReference>
<dbReference type="STRING" id="151894.SAMN04488524_4226"/>
<dbReference type="SUPFAM" id="SSF56935">
    <property type="entry name" value="Porins"/>
    <property type="match status" value="1"/>
</dbReference>
<organism evidence="12 13">
    <name type="scientific">Pedobacter africanus</name>
    <dbReference type="NCBI Taxonomy" id="151894"/>
    <lineage>
        <taxon>Bacteria</taxon>
        <taxon>Pseudomonadati</taxon>
        <taxon>Bacteroidota</taxon>
        <taxon>Sphingobacteriia</taxon>
        <taxon>Sphingobacteriales</taxon>
        <taxon>Sphingobacteriaceae</taxon>
        <taxon>Pedobacter</taxon>
    </lineage>
</organism>
<keyword evidence="6 7" id="KW-0998">Cell outer membrane</keyword>
<evidence type="ECO:0000259" key="10">
    <source>
        <dbReference type="Pfam" id="PF07660"/>
    </source>
</evidence>
<evidence type="ECO:0000256" key="4">
    <source>
        <dbReference type="ARBA" id="ARBA00022692"/>
    </source>
</evidence>
<keyword evidence="4 7" id="KW-0812">Transmembrane</keyword>
<dbReference type="RefSeq" id="WP_084241025.1">
    <property type="nucleotide sequence ID" value="NZ_FWXT01000004.1"/>
</dbReference>
<evidence type="ECO:0000256" key="6">
    <source>
        <dbReference type="ARBA" id="ARBA00023237"/>
    </source>
</evidence>
<dbReference type="Proteomes" id="UP000192756">
    <property type="component" value="Unassembled WGS sequence"/>
</dbReference>
<name>A0A1W2DXJ9_9SPHI</name>
<dbReference type="Gene3D" id="2.170.130.10">
    <property type="entry name" value="TonB-dependent receptor, plug domain"/>
    <property type="match status" value="1"/>
</dbReference>
<accession>A0A1W2DXJ9</accession>
<dbReference type="InterPro" id="IPR023997">
    <property type="entry name" value="TonB-dep_OMP_SusC/RagA_CS"/>
</dbReference>
<dbReference type="Pfam" id="PF07660">
    <property type="entry name" value="STN"/>
    <property type="match status" value="1"/>
</dbReference>
<dbReference type="NCBIfam" id="TIGR04056">
    <property type="entry name" value="OMP_RagA_SusC"/>
    <property type="match status" value="1"/>
</dbReference>
<evidence type="ECO:0000256" key="1">
    <source>
        <dbReference type="ARBA" id="ARBA00004571"/>
    </source>
</evidence>
<feature type="domain" description="TonB-dependent receptor plug" evidence="11">
    <location>
        <begin position="242"/>
        <end position="363"/>
    </location>
</feature>
<evidence type="ECO:0000256" key="9">
    <source>
        <dbReference type="SAM" id="Phobius"/>
    </source>
</evidence>
<evidence type="ECO:0000259" key="11">
    <source>
        <dbReference type="Pfam" id="PF07715"/>
    </source>
</evidence>
<keyword evidence="9" id="KW-1133">Transmembrane helix</keyword>
<feature type="transmembrane region" description="Helical" evidence="9">
    <location>
        <begin position="38"/>
        <end position="56"/>
    </location>
</feature>
<dbReference type="Gene3D" id="2.40.170.20">
    <property type="entry name" value="TonB-dependent receptor, beta-barrel domain"/>
    <property type="match status" value="1"/>
</dbReference>
<comment type="similarity">
    <text evidence="7">Belongs to the TonB-dependent receptor family.</text>
</comment>
<comment type="subcellular location">
    <subcellularLocation>
        <location evidence="1 7">Cell outer membrane</location>
        <topology evidence="1 7">Multi-pass membrane protein</topology>
    </subcellularLocation>
</comment>
<keyword evidence="3 7" id="KW-1134">Transmembrane beta strand</keyword>
<evidence type="ECO:0000313" key="13">
    <source>
        <dbReference type="Proteomes" id="UP000192756"/>
    </source>
</evidence>
<dbReference type="Gene3D" id="2.60.40.1120">
    <property type="entry name" value="Carboxypeptidase-like, regulatory domain"/>
    <property type="match status" value="1"/>
</dbReference>
<proteinExistence type="inferred from homology"/>
<dbReference type="InterPro" id="IPR037066">
    <property type="entry name" value="Plug_dom_sf"/>
</dbReference>
<dbReference type="EMBL" id="FWXT01000004">
    <property type="protein sequence ID" value="SMD02204.1"/>
    <property type="molecule type" value="Genomic_DNA"/>
</dbReference>
<dbReference type="InterPro" id="IPR011662">
    <property type="entry name" value="Secretin/TonB_short_N"/>
</dbReference>
<evidence type="ECO:0000256" key="2">
    <source>
        <dbReference type="ARBA" id="ARBA00022448"/>
    </source>
</evidence>
<keyword evidence="8" id="KW-0175">Coiled coil</keyword>
<gene>
    <name evidence="12" type="ORF">SAMN04488524_4226</name>
</gene>
<dbReference type="InterPro" id="IPR023996">
    <property type="entry name" value="TonB-dep_OMP_SusC/RagA"/>
</dbReference>
<keyword evidence="13" id="KW-1185">Reference proteome</keyword>
<dbReference type="InterPro" id="IPR008969">
    <property type="entry name" value="CarboxyPept-like_regulatory"/>
</dbReference>
<dbReference type="PROSITE" id="PS52016">
    <property type="entry name" value="TONB_DEPENDENT_REC_3"/>
    <property type="match status" value="1"/>
</dbReference>
<keyword evidence="2 7" id="KW-0813">Transport</keyword>
<feature type="coiled-coil region" evidence="8">
    <location>
        <begin position="899"/>
        <end position="926"/>
    </location>
</feature>
<evidence type="ECO:0000256" key="5">
    <source>
        <dbReference type="ARBA" id="ARBA00023136"/>
    </source>
</evidence>
<reference evidence="13" key="1">
    <citation type="submission" date="2017-04" db="EMBL/GenBank/DDBJ databases">
        <authorList>
            <person name="Varghese N."/>
            <person name="Submissions S."/>
        </authorList>
    </citation>
    <scope>NUCLEOTIDE SEQUENCE [LARGE SCALE GENOMIC DNA]</scope>
    <source>
        <strain evidence="13">DSM 12126</strain>
    </source>
</reference>
<dbReference type="AlphaFoldDB" id="A0A1W2DXJ9"/>
<evidence type="ECO:0000256" key="8">
    <source>
        <dbReference type="SAM" id="Coils"/>
    </source>
</evidence>
<dbReference type="InterPro" id="IPR039426">
    <property type="entry name" value="TonB-dep_rcpt-like"/>
</dbReference>
<dbReference type="OrthoDB" id="1094723at2"/>
<dbReference type="InterPro" id="IPR036942">
    <property type="entry name" value="Beta-barrel_TonB_sf"/>
</dbReference>
<protein>
    <submittedName>
        <fullName evidence="12">TonB-linked outer membrane protein, SusC/RagA family</fullName>
    </submittedName>
</protein>
<dbReference type="SUPFAM" id="SSF49464">
    <property type="entry name" value="Carboxypeptidase regulatory domain-like"/>
    <property type="match status" value="1"/>
</dbReference>
<sequence length="1133" mass="127475">MQLIKYCKALCKQGFLQDQPPGGLTSGKETPYKRFNRTILIMKLTSIFILVAFLHVNASSFSQRVTIKGKNMTLKQVFQEMGEQTGYGFLYNPKLLNPDVRIGLNLKNVPLGEAITECLNGQSLKFSIVDKTVLLSPLYDAVPHLFADKTAPFVVKGRVINEKGEPLVGATVQVKQTKIGTKTAEKGTFELSIPDSTRILEVSYIGYEKQEVLPKRNMLITLQPKAAGLNDVVVTGYFKRTKQSVTGSQVVVQGDELRKVGSLNLMQALNAFDPSIRMAPNLEFGSDPNRVPEITVRGENGFDLRSSADDSRSNPNAPLYLLDGIEVSATRIYDLDMNRIESFVILRDASATSLYGSRGANGVILITTIPPKVGDVRISFNSNTTFSIPDLRDYNLMNSSEKLEYERLAGLFTSRTNSREEQIKLDMDYSDRLAEVARGVNTYWLSKPVTTSINQRYTAFVEGGDRSIRYGVNLNYDKDRGVMKGSGRDRYGINVSLNYYVKPDFLIRNDLTVNGVKGVNSPYGSFSTYARQNPVERIYDRETGMFIRSYEFNNAVNPMVNAALPNTDYNRYTEIQDNFNVDWRINSHFRVTGRASLSKKISKNEQYLSPLSSAFDRDTETNKRGSYTISDRDDLNFDGTVTGAYNNVFWEKVSTNIGLGANVVTTSGIGEGYTATGFLSDNMNFIQYAQQFKENSKPTGYFDKSRMIGVFANANIGYDSRYYLDLSFRTDGSSRFGKESRFAPFWSVGAAWNVDREGWWKSDVTLKLRASTGSTGSVNFSADQAITKYSYNSEYEYNGYYGAQLLGYGNPALKWQNTIQNNIGADLAMFNNFLVWNIDAYIKQTQNLLLPIDVAPSTGFSSYTENLGSMENKGMDMRLRFNVLRGQNNALNWNFTLGAATNTNKIKKLSNALEAMNEEANSKDNVTGPKPLRSYQAGRSQSALMVVESLGIDPMTGYEIYRKLNGDLTFVYDPKDKIIVGDMNPTWMGTFQSNLLYKGLNLYFIFAYEYGAKIYNSTLAQKVEGSDPRFNADRRVLYDRWKQPGDNVLFKKIDDTTPPYQTTRLVQKNDFIRLQTLSLSYDLPKGSLEHLKLERARIMLSTSDLFRFSTVKMERGTSFPYAQTFTVGLNLTF</sequence>
<evidence type="ECO:0000256" key="7">
    <source>
        <dbReference type="PROSITE-ProRule" id="PRU01360"/>
    </source>
</evidence>
<dbReference type="GO" id="GO:0009279">
    <property type="term" value="C:cell outer membrane"/>
    <property type="evidence" value="ECO:0007669"/>
    <property type="project" value="UniProtKB-SubCell"/>
</dbReference>
<evidence type="ECO:0000313" key="12">
    <source>
        <dbReference type="EMBL" id="SMD02204.1"/>
    </source>
</evidence>
<keyword evidence="5 7" id="KW-0472">Membrane</keyword>
<evidence type="ECO:0000256" key="3">
    <source>
        <dbReference type="ARBA" id="ARBA00022452"/>
    </source>
</evidence>
<dbReference type="Pfam" id="PF07715">
    <property type="entry name" value="Plug"/>
    <property type="match status" value="1"/>
</dbReference>
<dbReference type="Pfam" id="PF13715">
    <property type="entry name" value="CarbopepD_reg_2"/>
    <property type="match status" value="1"/>
</dbReference>
<feature type="domain" description="Secretin/TonB short N-terminal" evidence="10">
    <location>
        <begin position="89"/>
        <end position="137"/>
    </location>
</feature>
<dbReference type="InterPro" id="IPR012910">
    <property type="entry name" value="Plug_dom"/>
</dbReference>